<dbReference type="AlphaFoldDB" id="A0A061IBM6"/>
<evidence type="ECO:0000313" key="26">
    <source>
        <dbReference type="Proteomes" id="UP000030759"/>
    </source>
</evidence>
<evidence type="ECO:0000259" key="24">
    <source>
        <dbReference type="PROSITE" id="PS51686"/>
    </source>
</evidence>
<evidence type="ECO:0000256" key="3">
    <source>
        <dbReference type="ARBA" id="ARBA00008518"/>
    </source>
</evidence>
<comment type="similarity">
    <text evidence="3">Belongs to the TRIM/RBCC family.</text>
</comment>
<evidence type="ECO:0000256" key="10">
    <source>
        <dbReference type="ARBA" id="ARBA00022723"/>
    </source>
</evidence>
<evidence type="ECO:0000256" key="5">
    <source>
        <dbReference type="ARBA" id="ARBA00022552"/>
    </source>
</evidence>
<organism evidence="25 26">
    <name type="scientific">Cricetulus griseus</name>
    <name type="common">Chinese hamster</name>
    <name type="synonym">Cricetulus barabensis griseus</name>
    <dbReference type="NCBI Taxonomy" id="10029"/>
    <lineage>
        <taxon>Eukaryota</taxon>
        <taxon>Metazoa</taxon>
        <taxon>Chordata</taxon>
        <taxon>Craniata</taxon>
        <taxon>Vertebrata</taxon>
        <taxon>Euteleostomi</taxon>
        <taxon>Mammalia</taxon>
        <taxon>Eutheria</taxon>
        <taxon>Euarchontoglires</taxon>
        <taxon>Glires</taxon>
        <taxon>Rodentia</taxon>
        <taxon>Myomorpha</taxon>
        <taxon>Muroidea</taxon>
        <taxon>Cricetidae</taxon>
        <taxon>Cricetinae</taxon>
        <taxon>Cricetulus</taxon>
    </lineage>
</organism>
<dbReference type="GO" id="GO:0003723">
    <property type="term" value="F:RNA binding"/>
    <property type="evidence" value="ECO:0007669"/>
    <property type="project" value="UniProtKB-UniRule"/>
</dbReference>
<feature type="coiled-coil region" evidence="21">
    <location>
        <begin position="81"/>
        <end position="108"/>
    </location>
</feature>
<feature type="domain" description="B30.2/SPRY" evidence="23">
    <location>
        <begin position="117"/>
        <end position="316"/>
    </location>
</feature>
<dbReference type="GO" id="GO:0005730">
    <property type="term" value="C:nucleolus"/>
    <property type="evidence" value="ECO:0007669"/>
    <property type="project" value="UniProtKB-SubCell"/>
</dbReference>
<keyword evidence="11" id="KW-0863">Zinc-finger</keyword>
<feature type="active site" description="Nucleophile" evidence="20">
    <location>
        <position position="596"/>
    </location>
</feature>
<keyword evidence="10" id="KW-0479">Metal-binding</keyword>
<dbReference type="PROSITE" id="PS51686">
    <property type="entry name" value="SAM_MT_RSMB_NOP"/>
    <property type="match status" value="1"/>
</dbReference>
<dbReference type="Pfam" id="PF00622">
    <property type="entry name" value="SPRY"/>
    <property type="match status" value="1"/>
</dbReference>
<evidence type="ECO:0000256" key="15">
    <source>
        <dbReference type="ARBA" id="ARBA00022990"/>
    </source>
</evidence>
<feature type="compositionally biased region" description="Basic residues" evidence="22">
    <location>
        <begin position="683"/>
        <end position="692"/>
    </location>
</feature>
<evidence type="ECO:0000259" key="23">
    <source>
        <dbReference type="PROSITE" id="PS50188"/>
    </source>
</evidence>
<dbReference type="InterPro" id="IPR003877">
    <property type="entry name" value="SPRY_dom"/>
</dbReference>
<dbReference type="InterPro" id="IPR013320">
    <property type="entry name" value="ConA-like_dom_sf"/>
</dbReference>
<dbReference type="Pfam" id="PF13765">
    <property type="entry name" value="PRY"/>
    <property type="match status" value="1"/>
</dbReference>
<keyword evidence="6" id="KW-0597">Phosphoprotein</keyword>
<evidence type="ECO:0000256" key="9">
    <source>
        <dbReference type="ARBA" id="ARBA00022691"/>
    </source>
</evidence>
<sequence>MACHLQEELAGRISEVKEEQRKVEEHIGKLVNNRTRIMNESDVFSWVIRREFQELHHLVDEEKARCLEGVEGHTRGLVASLDMQLEQAQGTQERLAQAEQVLEQFGNESHHEFIRADIKLTVWKRLFRKVLPAPESLKLDPATAHPLLELSKGNTVVQCGLLAQRRASQPERFDYSTCVLASKGFSWGRHYWEVVVGSKSDWRLGVIKGTASRKGKLSKSPEHGVWLIGLKEGRVYEAFGCPRLPLPVAGHPHRIGVYLHYEQGELTFFDADHPDDLRTLYTFQADFQGKLYPILDTCWHERGSNSLPMVLVYELLLGKGFRGGGGRWKALLGRHQARLKAELARLKVHRGVSRNEDLLEERSRPGQAYQVPRFVRVNTLKTCPEDAIDYFKRQGFSYQGRASSLEDLRTLKGQHFLLDPLLSELLVFPAQTDLHDHPLYRAGHLILQDKASCLPAMLLSPPPGSHVIDACAAPGNKTSYIAALLKNQGKIFAFDQDAKRLAAMATLLARAGVSCCELAEKDFLTVSPSDQRYSQVQYILLDPSCSGSGMLSRQLEEHGGGTPSKERLQALAGFQQRALCHALTFPSLQRLVYSTCSLCQEENEDVVQVALQQNSGVFRLAPVLPTWPHRGLSTFPGSEHCLRASPETTLTGGFFIAVFERAEVVPGPAPQDKAVAPEPLSKAPKRKRRRKAAAGASVEPST</sequence>
<comment type="catalytic activity">
    <reaction evidence="1">
        <text>S-ubiquitinyl-[E2 ubiquitin-conjugating enzyme]-L-cysteine + [acceptor protein]-L-lysine = [E2 ubiquitin-conjugating enzyme]-L-cysteine + N(6)-ubiquitinyl-[acceptor protein]-L-lysine.</text>
        <dbReference type="EC" id="2.3.2.27"/>
    </reaction>
</comment>
<keyword evidence="13" id="KW-0862">Zinc</keyword>
<dbReference type="FunFam" id="3.40.50.150:FF:000139">
    <property type="entry name" value="probable 28S rRNA (Cytosine-C(5))-methyltransferase isoform X2"/>
    <property type="match status" value="1"/>
</dbReference>
<dbReference type="InterPro" id="IPR048889">
    <property type="entry name" value="NSUN5_RCM1_N"/>
</dbReference>
<dbReference type="PROSITE" id="PS50188">
    <property type="entry name" value="B302_SPRY"/>
    <property type="match status" value="1"/>
</dbReference>
<evidence type="ECO:0000256" key="12">
    <source>
        <dbReference type="ARBA" id="ARBA00022786"/>
    </source>
</evidence>
<dbReference type="InterPro" id="IPR001678">
    <property type="entry name" value="MeTrfase_RsmB-F_NOP2_dom"/>
</dbReference>
<dbReference type="PANTHER" id="PTHR22807:SF4">
    <property type="entry name" value="28S RRNA (CYTOSINE-C(5))-METHYLTRANSFERASE"/>
    <property type="match status" value="1"/>
</dbReference>
<dbReference type="PRINTS" id="PR02008">
    <property type="entry name" value="RCMTFAMILY"/>
</dbReference>
<dbReference type="Gene3D" id="2.60.120.920">
    <property type="match status" value="1"/>
</dbReference>
<dbReference type="InterPro" id="IPR049561">
    <property type="entry name" value="NSUN5_7_fdxn-like"/>
</dbReference>
<reference evidence="26" key="1">
    <citation type="journal article" date="2013" name="Nat. Biotechnol.">
        <title>Chinese hamster genome sequenced from sorted chromosomes.</title>
        <authorList>
            <person name="Brinkrolf K."/>
            <person name="Rupp O."/>
            <person name="Laux H."/>
            <person name="Kollin F."/>
            <person name="Ernst W."/>
            <person name="Linke B."/>
            <person name="Kofler R."/>
            <person name="Romand S."/>
            <person name="Hesse F."/>
            <person name="Budach W.E."/>
            <person name="Galosy S."/>
            <person name="Muller D."/>
            <person name="Noll T."/>
            <person name="Wienberg J."/>
            <person name="Jostock T."/>
            <person name="Leonard M."/>
            <person name="Grillari J."/>
            <person name="Tauch A."/>
            <person name="Goesmann A."/>
            <person name="Helk B."/>
            <person name="Mott J.E."/>
            <person name="Puhler A."/>
            <person name="Borth N."/>
        </authorList>
    </citation>
    <scope>NUCLEOTIDE SEQUENCE [LARGE SCALE GENOMIC DNA]</scope>
    <source>
        <strain evidence="26">17A/GY</strain>
    </source>
</reference>
<dbReference type="GO" id="GO:0070475">
    <property type="term" value="P:rRNA base methylation"/>
    <property type="evidence" value="ECO:0007669"/>
    <property type="project" value="TreeGrafter"/>
</dbReference>
<dbReference type="SUPFAM" id="SSF49899">
    <property type="entry name" value="Concanavalin A-like lectins/glucanases"/>
    <property type="match status" value="1"/>
</dbReference>
<dbReference type="PANTHER" id="PTHR22807">
    <property type="entry name" value="NOP2 YEAST -RELATED NOL1/NOP2/FMU SUN DOMAIN-CONTAINING"/>
    <property type="match status" value="1"/>
</dbReference>
<comment type="subcellular location">
    <subcellularLocation>
        <location evidence="2">Nucleus</location>
        <location evidence="2">Nucleolus</location>
    </subcellularLocation>
</comment>
<keyword evidence="8 20" id="KW-0808">Transferase</keyword>
<keyword evidence="17" id="KW-0539">Nucleus</keyword>
<gene>
    <name evidence="25" type="ORF">H671_4g11615</name>
</gene>
<evidence type="ECO:0000256" key="14">
    <source>
        <dbReference type="ARBA" id="ARBA00022884"/>
    </source>
</evidence>
<dbReference type="Pfam" id="PF21148">
    <property type="entry name" value="NSUN5_fdxn-like"/>
    <property type="match status" value="1"/>
</dbReference>
<evidence type="ECO:0000256" key="11">
    <source>
        <dbReference type="ARBA" id="ARBA00022771"/>
    </source>
</evidence>
<feature type="binding site" evidence="20">
    <location>
        <position position="495"/>
    </location>
    <ligand>
        <name>S-adenosyl-L-methionine</name>
        <dbReference type="ChEBI" id="CHEBI:59789"/>
    </ligand>
</feature>
<evidence type="ECO:0000256" key="13">
    <source>
        <dbReference type="ARBA" id="ARBA00022833"/>
    </source>
</evidence>
<keyword evidence="9 20" id="KW-0949">S-adenosyl-L-methionine</keyword>
<evidence type="ECO:0000256" key="21">
    <source>
        <dbReference type="SAM" id="Coils"/>
    </source>
</evidence>
<keyword evidence="15" id="KW-0007">Acetylation</keyword>
<dbReference type="InterPro" id="IPR029063">
    <property type="entry name" value="SAM-dependent_MTases_sf"/>
</dbReference>
<evidence type="ECO:0000256" key="19">
    <source>
        <dbReference type="ARBA" id="ARBA00076890"/>
    </source>
</evidence>
<protein>
    <recommendedName>
        <fullName evidence="18">28S rRNA (cytosine-C(5))-methyltransferase</fullName>
        <ecNumber evidence="4">2.3.2.27</ecNumber>
    </recommendedName>
    <alternativeName>
        <fullName evidence="19">NOL1/NOP2/Sun domain family member 5</fullName>
    </alternativeName>
</protein>
<dbReference type="InterPro" id="IPR049560">
    <property type="entry name" value="MeTrfase_RsmB-F_NOP2_cat"/>
</dbReference>
<dbReference type="GO" id="GO:0061630">
    <property type="term" value="F:ubiquitin protein ligase activity"/>
    <property type="evidence" value="ECO:0007669"/>
    <property type="project" value="UniProtKB-EC"/>
</dbReference>
<keyword evidence="12" id="KW-0833">Ubl conjugation pathway</keyword>
<dbReference type="InterPro" id="IPR006574">
    <property type="entry name" value="PRY"/>
</dbReference>
<feature type="region of interest" description="Disordered" evidence="22">
    <location>
        <begin position="667"/>
        <end position="702"/>
    </location>
</feature>
<evidence type="ECO:0000256" key="4">
    <source>
        <dbReference type="ARBA" id="ARBA00012483"/>
    </source>
</evidence>
<dbReference type="InterPro" id="IPR023267">
    <property type="entry name" value="RCMT"/>
</dbReference>
<keyword evidence="16 21" id="KW-0175">Coiled coil</keyword>
<feature type="binding site" evidence="20">
    <location>
        <position position="522"/>
    </location>
    <ligand>
        <name>S-adenosyl-L-methionine</name>
        <dbReference type="ChEBI" id="CHEBI:59789"/>
    </ligand>
</feature>
<dbReference type="FunFam" id="3.30.70.1170:FF:000004">
    <property type="entry name" value="probable 28S rRNA (Cytosine-C(5))-methyltransferase isoform X2"/>
    <property type="match status" value="1"/>
</dbReference>
<dbReference type="GO" id="GO:0009383">
    <property type="term" value="F:rRNA (cytosine-C5-)-methyltransferase activity"/>
    <property type="evidence" value="ECO:0007669"/>
    <property type="project" value="UniProtKB-ARBA"/>
</dbReference>
<proteinExistence type="inferred from homology"/>
<evidence type="ECO:0000256" key="6">
    <source>
        <dbReference type="ARBA" id="ARBA00022553"/>
    </source>
</evidence>
<dbReference type="PRINTS" id="PR01407">
    <property type="entry name" value="BUTYPHLNCDUF"/>
</dbReference>
<dbReference type="SUPFAM" id="SSF53335">
    <property type="entry name" value="S-adenosyl-L-methionine-dependent methyltransferases"/>
    <property type="match status" value="1"/>
</dbReference>
<dbReference type="GO" id="GO:0008270">
    <property type="term" value="F:zinc ion binding"/>
    <property type="evidence" value="ECO:0007669"/>
    <property type="project" value="UniProtKB-KW"/>
</dbReference>
<feature type="binding site" evidence="20">
    <location>
        <position position="542"/>
    </location>
    <ligand>
        <name>S-adenosyl-L-methionine</name>
        <dbReference type="ChEBI" id="CHEBI:59789"/>
    </ligand>
</feature>
<dbReference type="Pfam" id="PF01189">
    <property type="entry name" value="Methyltr_RsmB-F"/>
    <property type="match status" value="1"/>
</dbReference>
<evidence type="ECO:0000256" key="1">
    <source>
        <dbReference type="ARBA" id="ARBA00000900"/>
    </source>
</evidence>
<dbReference type="SMART" id="SM00589">
    <property type="entry name" value="PRY"/>
    <property type="match status" value="1"/>
</dbReference>
<dbReference type="CDD" id="cd13743">
    <property type="entry name" value="SPRY_PRY_TRIM50"/>
    <property type="match status" value="1"/>
</dbReference>
<feature type="domain" description="SAM-dependent MTase RsmB/NOP-type" evidence="24">
    <location>
        <begin position="363"/>
        <end position="662"/>
    </location>
</feature>
<dbReference type="FunFam" id="2.60.120.920:FF:000027">
    <property type="entry name" value="E3 ubiquitin-protein ligase TRIM50"/>
    <property type="match status" value="1"/>
</dbReference>
<evidence type="ECO:0000256" key="17">
    <source>
        <dbReference type="ARBA" id="ARBA00023242"/>
    </source>
</evidence>
<keyword evidence="7 20" id="KW-0489">Methyltransferase</keyword>
<evidence type="ECO:0000313" key="25">
    <source>
        <dbReference type="EMBL" id="ERE76728.1"/>
    </source>
</evidence>
<evidence type="ECO:0000256" key="16">
    <source>
        <dbReference type="ARBA" id="ARBA00023054"/>
    </source>
</evidence>
<evidence type="ECO:0000256" key="22">
    <source>
        <dbReference type="SAM" id="MobiDB-lite"/>
    </source>
</evidence>
<dbReference type="InterPro" id="IPR001870">
    <property type="entry name" value="B30.2/SPRY"/>
</dbReference>
<dbReference type="InterPro" id="IPR003879">
    <property type="entry name" value="Butyrophylin_SPRY"/>
</dbReference>
<dbReference type="Pfam" id="PF21153">
    <property type="entry name" value="NSUN5_N"/>
    <property type="match status" value="1"/>
</dbReference>
<keyword evidence="5" id="KW-0698">rRNA processing</keyword>
<accession>A0A061IBM6</accession>
<evidence type="ECO:0000256" key="8">
    <source>
        <dbReference type="ARBA" id="ARBA00022679"/>
    </source>
</evidence>
<evidence type="ECO:0000256" key="2">
    <source>
        <dbReference type="ARBA" id="ARBA00004604"/>
    </source>
</evidence>
<comment type="similarity">
    <text evidence="20">Belongs to the class I-like SAM-binding methyltransferase superfamily. RsmB/NOP family.</text>
</comment>
<evidence type="ECO:0000256" key="20">
    <source>
        <dbReference type="PROSITE-ProRule" id="PRU01023"/>
    </source>
</evidence>
<dbReference type="Proteomes" id="UP000030759">
    <property type="component" value="Unassembled WGS sequence"/>
</dbReference>
<dbReference type="EMBL" id="KE674049">
    <property type="protein sequence ID" value="ERE76728.1"/>
    <property type="molecule type" value="Genomic_DNA"/>
</dbReference>
<dbReference type="InterPro" id="IPR043136">
    <property type="entry name" value="B30.2/SPRY_sf"/>
</dbReference>
<evidence type="ECO:0000256" key="18">
    <source>
        <dbReference type="ARBA" id="ARBA00069641"/>
    </source>
</evidence>
<name>A0A061IBM6_CRIGR</name>
<dbReference type="SMART" id="SM00449">
    <property type="entry name" value="SPRY"/>
    <property type="match status" value="1"/>
</dbReference>
<dbReference type="Gene3D" id="3.30.70.1170">
    <property type="entry name" value="Sun protein, domain 3"/>
    <property type="match status" value="1"/>
</dbReference>
<dbReference type="EC" id="2.3.2.27" evidence="4"/>
<keyword evidence="14 20" id="KW-0694">RNA-binding</keyword>
<dbReference type="Gene3D" id="3.40.50.150">
    <property type="entry name" value="Vaccinia Virus protein VP39"/>
    <property type="match status" value="1"/>
</dbReference>
<evidence type="ECO:0000256" key="7">
    <source>
        <dbReference type="ARBA" id="ARBA00022603"/>
    </source>
</evidence>
<feature type="binding site" evidence="20">
    <location>
        <begin position="471"/>
        <end position="477"/>
    </location>
    <ligand>
        <name>S-adenosyl-L-methionine</name>
        <dbReference type="ChEBI" id="CHEBI:59789"/>
    </ligand>
</feature>